<evidence type="ECO:0000256" key="9">
    <source>
        <dbReference type="ARBA" id="ARBA00023204"/>
    </source>
</evidence>
<dbReference type="Gene3D" id="3.60.10.10">
    <property type="entry name" value="Endonuclease/exonuclease/phosphatase"/>
    <property type="match status" value="1"/>
</dbReference>
<evidence type="ECO:0000259" key="11">
    <source>
        <dbReference type="Pfam" id="PF03372"/>
    </source>
</evidence>
<evidence type="ECO:0000256" key="2">
    <source>
        <dbReference type="ARBA" id="ARBA00007092"/>
    </source>
</evidence>
<dbReference type="SUPFAM" id="SSF56219">
    <property type="entry name" value="DNase I-like"/>
    <property type="match status" value="1"/>
</dbReference>
<dbReference type="GO" id="GO:0006310">
    <property type="term" value="P:DNA recombination"/>
    <property type="evidence" value="ECO:0007669"/>
    <property type="project" value="UniProtKB-KW"/>
</dbReference>
<evidence type="ECO:0000256" key="3">
    <source>
        <dbReference type="ARBA" id="ARBA00012115"/>
    </source>
</evidence>
<keyword evidence="10" id="KW-0464">Manganese</keyword>
<proteinExistence type="inferred from homology"/>
<dbReference type="GO" id="GO:0008081">
    <property type="term" value="F:phosphoric diester hydrolase activity"/>
    <property type="evidence" value="ECO:0007669"/>
    <property type="project" value="TreeGrafter"/>
</dbReference>
<dbReference type="InterPro" id="IPR004808">
    <property type="entry name" value="AP_endonuc_1"/>
</dbReference>
<keyword evidence="8" id="KW-0233">DNA recombination</keyword>
<feature type="binding site" evidence="10">
    <location>
        <position position="26"/>
    </location>
    <ligand>
        <name>Mg(2+)</name>
        <dbReference type="ChEBI" id="CHEBI:18420"/>
        <label>1</label>
    </ligand>
</feature>
<gene>
    <name evidence="12" type="ORF">HJG63_008354</name>
</gene>
<comment type="cofactor">
    <cofactor evidence="10">
        <name>Mg(2+)</name>
        <dbReference type="ChEBI" id="CHEBI:18420"/>
    </cofactor>
    <cofactor evidence="10">
        <name>Mn(2+)</name>
        <dbReference type="ChEBI" id="CHEBI:29035"/>
    </cofactor>
    <text evidence="10">Probably binds two magnesium or manganese ions per subunit.</text>
</comment>
<protein>
    <recommendedName>
        <fullName evidence="3">exodeoxyribonuclease III</fullName>
        <ecNumber evidence="3">3.1.11.2</ecNumber>
    </recommendedName>
</protein>
<evidence type="ECO:0000256" key="7">
    <source>
        <dbReference type="ARBA" id="ARBA00022842"/>
    </source>
</evidence>
<dbReference type="GO" id="GO:0003906">
    <property type="term" value="F:DNA-(apurinic or apyrimidinic site) endonuclease activity"/>
    <property type="evidence" value="ECO:0007669"/>
    <property type="project" value="TreeGrafter"/>
</dbReference>
<dbReference type="GO" id="GO:0008311">
    <property type="term" value="F:double-stranded DNA 3'-5' DNA exonuclease activity"/>
    <property type="evidence" value="ECO:0007669"/>
    <property type="project" value="UniProtKB-EC"/>
</dbReference>
<organism evidence="12 13">
    <name type="scientific">Rousettus aegyptiacus</name>
    <name type="common">Egyptian fruit bat</name>
    <name type="synonym">Pteropus aegyptiacus</name>
    <dbReference type="NCBI Taxonomy" id="9407"/>
    <lineage>
        <taxon>Eukaryota</taxon>
        <taxon>Metazoa</taxon>
        <taxon>Chordata</taxon>
        <taxon>Craniata</taxon>
        <taxon>Vertebrata</taxon>
        <taxon>Euteleostomi</taxon>
        <taxon>Mammalia</taxon>
        <taxon>Eutheria</taxon>
        <taxon>Laurasiatheria</taxon>
        <taxon>Chiroptera</taxon>
        <taxon>Yinpterochiroptera</taxon>
        <taxon>Pteropodoidea</taxon>
        <taxon>Pteropodidae</taxon>
        <taxon>Rousettinae</taxon>
        <taxon>Rousettus</taxon>
    </lineage>
</organism>
<evidence type="ECO:0000256" key="5">
    <source>
        <dbReference type="ARBA" id="ARBA00022763"/>
    </source>
</evidence>
<dbReference type="PANTHER" id="PTHR22748">
    <property type="entry name" value="AP ENDONUCLEASE"/>
    <property type="match status" value="1"/>
</dbReference>
<reference evidence="12 13" key="1">
    <citation type="journal article" date="2020" name="Nature">
        <title>Six reference-quality genomes reveal evolution of bat adaptations.</title>
        <authorList>
            <person name="Jebb D."/>
            <person name="Huang Z."/>
            <person name="Pippel M."/>
            <person name="Hughes G.M."/>
            <person name="Lavrichenko K."/>
            <person name="Devanna P."/>
            <person name="Winkler S."/>
            <person name="Jermiin L.S."/>
            <person name="Skirmuntt E.C."/>
            <person name="Katzourakis A."/>
            <person name="Burkitt-Gray L."/>
            <person name="Ray D.A."/>
            <person name="Sullivan K.A.M."/>
            <person name="Roscito J.G."/>
            <person name="Kirilenko B.M."/>
            <person name="Davalos L.M."/>
            <person name="Corthals A.P."/>
            <person name="Power M.L."/>
            <person name="Jones G."/>
            <person name="Ransome R.D."/>
            <person name="Dechmann D.K.N."/>
            <person name="Locatelli A.G."/>
            <person name="Puechmaille S.J."/>
            <person name="Fedrigo O."/>
            <person name="Jarvis E.D."/>
            <person name="Hiller M."/>
            <person name="Vernes S.C."/>
            <person name="Myers E.W."/>
            <person name="Teeling E.C."/>
        </authorList>
    </citation>
    <scope>NUCLEOTIDE SEQUENCE [LARGE SCALE GENOMIC DNA]</scope>
    <source>
        <strain evidence="12">MRouAeg1</strain>
        <tissue evidence="12">Muscle</tissue>
    </source>
</reference>
<sequence>METLSYQKAIHKMAIRRPHISIITLNVNRLNSPVKKHRVAEWIKKQTPNICCLQEIHFHSKDKYKLKVKGWKMIFQANDILRRAEVSVLIDFQINNVKKDTEGHSIMIKGIMHQEDITFINIYTPSQGALKYVKQLLTELKGKTDQNTIITKDLNTPLSDMDRSSK</sequence>
<feature type="binding site" evidence="10">
    <location>
        <position position="55"/>
    </location>
    <ligand>
        <name>Mg(2+)</name>
        <dbReference type="ChEBI" id="CHEBI:18420"/>
        <label>1</label>
    </ligand>
</feature>
<dbReference type="GO" id="GO:0046872">
    <property type="term" value="F:metal ion binding"/>
    <property type="evidence" value="ECO:0007669"/>
    <property type="project" value="UniProtKB-KW"/>
</dbReference>
<dbReference type="InterPro" id="IPR036691">
    <property type="entry name" value="Endo/exonu/phosph_ase_sf"/>
</dbReference>
<feature type="domain" description="Endonuclease/exonuclease/phosphatase" evidence="11">
    <location>
        <begin position="23"/>
        <end position="162"/>
    </location>
</feature>
<evidence type="ECO:0000256" key="10">
    <source>
        <dbReference type="PIRSR" id="PIRSR604808-2"/>
    </source>
</evidence>
<keyword evidence="4 10" id="KW-0479">Metal-binding</keyword>
<name>A0A7J8DXM3_ROUAE</name>
<keyword evidence="13" id="KW-1185">Reference proteome</keyword>
<accession>A0A7J8DXM3</accession>
<keyword evidence="5" id="KW-0227">DNA damage</keyword>
<comment type="similarity">
    <text evidence="2">Belongs to the DNA repair enzymes AP/ExoA family.</text>
</comment>
<evidence type="ECO:0000313" key="13">
    <source>
        <dbReference type="Proteomes" id="UP000593571"/>
    </source>
</evidence>
<dbReference type="GO" id="GO:0005634">
    <property type="term" value="C:nucleus"/>
    <property type="evidence" value="ECO:0007669"/>
    <property type="project" value="TreeGrafter"/>
</dbReference>
<evidence type="ECO:0000313" key="12">
    <source>
        <dbReference type="EMBL" id="KAF6427870.1"/>
    </source>
</evidence>
<dbReference type="Proteomes" id="UP000593571">
    <property type="component" value="Unassembled WGS sequence"/>
</dbReference>
<dbReference type="InterPro" id="IPR005135">
    <property type="entry name" value="Endo/exonuclease/phosphatase"/>
</dbReference>
<evidence type="ECO:0000256" key="6">
    <source>
        <dbReference type="ARBA" id="ARBA00022801"/>
    </source>
</evidence>
<comment type="catalytic activity">
    <reaction evidence="1">
        <text>Exonucleolytic cleavage in the 3'- to 5'-direction to yield nucleoside 5'-phosphates.</text>
        <dbReference type="EC" id="3.1.11.2"/>
    </reaction>
</comment>
<comment type="caution">
    <text evidence="12">The sequence shown here is derived from an EMBL/GenBank/DDBJ whole genome shotgun (WGS) entry which is preliminary data.</text>
</comment>
<keyword evidence="7 10" id="KW-0460">Magnesium</keyword>
<dbReference type="GO" id="GO:0006284">
    <property type="term" value="P:base-excision repair"/>
    <property type="evidence" value="ECO:0007669"/>
    <property type="project" value="TreeGrafter"/>
</dbReference>
<evidence type="ECO:0000256" key="1">
    <source>
        <dbReference type="ARBA" id="ARBA00000493"/>
    </source>
</evidence>
<keyword evidence="9" id="KW-0234">DNA repair</keyword>
<dbReference type="EC" id="3.1.11.2" evidence="3"/>
<keyword evidence="6" id="KW-0378">Hydrolase</keyword>
<dbReference type="PANTHER" id="PTHR22748:SF23">
    <property type="entry name" value="EXODEOXYRIBONUCLEASE III"/>
    <property type="match status" value="1"/>
</dbReference>
<dbReference type="AlphaFoldDB" id="A0A7J8DXM3"/>
<evidence type="ECO:0000256" key="8">
    <source>
        <dbReference type="ARBA" id="ARBA00023172"/>
    </source>
</evidence>
<evidence type="ECO:0000256" key="4">
    <source>
        <dbReference type="ARBA" id="ARBA00022723"/>
    </source>
</evidence>
<dbReference type="EMBL" id="JACASE010000011">
    <property type="protein sequence ID" value="KAF6427870.1"/>
    <property type="molecule type" value="Genomic_DNA"/>
</dbReference>
<dbReference type="Pfam" id="PF03372">
    <property type="entry name" value="Exo_endo_phos"/>
    <property type="match status" value="1"/>
</dbReference>